<name>A0ABP7TM26_9BACT</name>
<protein>
    <recommendedName>
        <fullName evidence="4">Secretion system C-terminal sorting domain-containing protein</fullName>
    </recommendedName>
</protein>
<proteinExistence type="predicted"/>
<gene>
    <name evidence="2" type="ORF">GCM10022409_10540</name>
</gene>
<dbReference type="Proteomes" id="UP001501469">
    <property type="component" value="Unassembled WGS sequence"/>
</dbReference>
<evidence type="ECO:0008006" key="4">
    <source>
        <dbReference type="Google" id="ProtNLM"/>
    </source>
</evidence>
<dbReference type="InterPro" id="IPR052918">
    <property type="entry name" value="Motility_Chemotaxis_Reg"/>
</dbReference>
<evidence type="ECO:0000313" key="3">
    <source>
        <dbReference type="Proteomes" id="UP001501469"/>
    </source>
</evidence>
<dbReference type="Gene3D" id="2.120.10.30">
    <property type="entry name" value="TolB, C-terminal domain"/>
    <property type="match status" value="1"/>
</dbReference>
<dbReference type="NCBIfam" id="TIGR04183">
    <property type="entry name" value="Por_Secre_tail"/>
    <property type="match status" value="1"/>
</dbReference>
<dbReference type="PANTHER" id="PTHR35580">
    <property type="entry name" value="CELL SURFACE GLYCOPROTEIN (S-LAYER PROTEIN)-LIKE PROTEIN"/>
    <property type="match status" value="1"/>
</dbReference>
<dbReference type="RefSeq" id="WP_345051171.1">
    <property type="nucleotide sequence ID" value="NZ_BAABDK010000010.1"/>
</dbReference>
<feature type="chain" id="PRO_5047043745" description="Secretion system C-terminal sorting domain-containing protein" evidence="1">
    <location>
        <begin position="25"/>
        <end position="557"/>
    </location>
</feature>
<dbReference type="InterPro" id="IPR026444">
    <property type="entry name" value="Secre_tail"/>
</dbReference>
<dbReference type="EMBL" id="BAABDK010000010">
    <property type="protein sequence ID" value="GAA4028331.1"/>
    <property type="molecule type" value="Genomic_DNA"/>
</dbReference>
<dbReference type="PANTHER" id="PTHR35580:SF1">
    <property type="entry name" value="PHYTASE-LIKE DOMAIN-CONTAINING PROTEIN"/>
    <property type="match status" value="1"/>
</dbReference>
<evidence type="ECO:0000256" key="1">
    <source>
        <dbReference type="SAM" id="SignalP"/>
    </source>
</evidence>
<dbReference type="InterPro" id="IPR011042">
    <property type="entry name" value="6-blade_b-propeller_TolB-like"/>
</dbReference>
<reference evidence="3" key="1">
    <citation type="journal article" date="2019" name="Int. J. Syst. Evol. Microbiol.">
        <title>The Global Catalogue of Microorganisms (GCM) 10K type strain sequencing project: providing services to taxonomists for standard genome sequencing and annotation.</title>
        <authorList>
            <consortium name="The Broad Institute Genomics Platform"/>
            <consortium name="The Broad Institute Genome Sequencing Center for Infectious Disease"/>
            <person name="Wu L."/>
            <person name="Ma J."/>
        </authorList>
    </citation>
    <scope>NUCLEOTIDE SEQUENCE [LARGE SCALE GENOMIC DNA]</scope>
    <source>
        <strain evidence="3">JCM 17225</strain>
    </source>
</reference>
<feature type="signal peptide" evidence="1">
    <location>
        <begin position="1"/>
        <end position="24"/>
    </location>
</feature>
<accession>A0ABP7TM26</accession>
<keyword evidence="1" id="KW-0732">Signal</keyword>
<sequence length="557" mass="57479">MNYTFYARLLCSGVALLVALGVRAQVPAFAWAVGAEAPTTYDQQAQNRAIATDAAGNTYVTGIFRKTMTLGNITLTAENDYDLFVASLDPAGHYRWAVRAGGNDWDISNGLALDAAGNVYITGYFESSTARFGTITLNQPGVGANLFVAKLSPTGVWLQATAPTLSAGQSSNSFLYLIGTALTVDVGGNVYVTGGFNGGPQFGSTTLSCYGGYKGFVAKLTPAGTWEWAVAGGGCGYDFGQSIAVDAAGSAYVTGSFEGYTATFGTTVLTRAGFSKDLFVARLDPAGRWQWATHATAATAAYGRGIVLDPAGNAYVTGAVAGQQVRLGSLALNSTDNSYDLFVAKLTPAGAWQWAVRGGSPQADAGAGLVRDASGELTVAGSFSQTASFGQLPALTAVGKADLVVTRLGSDGSWHWALGGGSTGDDHVAGVALGSDGTACIAGSFESPSLVLGPSTVPGGTKYYDYYADRGFVSSVADIARRSPVGVFNLWPNPSTGTVWATGMAEGQPVEVFDCLGRRVAVDARPVFEASGLILPPLAPGVYVVRSGSQTQRLVRQ</sequence>
<comment type="caution">
    <text evidence="2">The sequence shown here is derived from an EMBL/GenBank/DDBJ whole genome shotgun (WGS) entry which is preliminary data.</text>
</comment>
<evidence type="ECO:0000313" key="2">
    <source>
        <dbReference type="EMBL" id="GAA4028331.1"/>
    </source>
</evidence>
<keyword evidence="3" id="KW-1185">Reference proteome</keyword>
<organism evidence="2 3">
    <name type="scientific">Hymenobacter glaciei</name>
    <dbReference type="NCBI Taxonomy" id="877209"/>
    <lineage>
        <taxon>Bacteria</taxon>
        <taxon>Pseudomonadati</taxon>
        <taxon>Bacteroidota</taxon>
        <taxon>Cytophagia</taxon>
        <taxon>Cytophagales</taxon>
        <taxon>Hymenobacteraceae</taxon>
        <taxon>Hymenobacter</taxon>
    </lineage>
</organism>
<dbReference type="SUPFAM" id="SSF63829">
    <property type="entry name" value="Calcium-dependent phosphotriesterase"/>
    <property type="match status" value="1"/>
</dbReference>